<feature type="region of interest" description="Disordered" evidence="7">
    <location>
        <begin position="235"/>
        <end position="357"/>
    </location>
</feature>
<accession>A0A4Q9Q4U2</accession>
<feature type="domain" description="Matrin-type" evidence="8">
    <location>
        <begin position="11"/>
        <end position="42"/>
    </location>
</feature>
<feature type="compositionally biased region" description="Basic and acidic residues" evidence="7">
    <location>
        <begin position="284"/>
        <end position="324"/>
    </location>
</feature>
<organism evidence="9 10">
    <name type="scientific">Dichomitus squalens</name>
    <dbReference type="NCBI Taxonomy" id="114155"/>
    <lineage>
        <taxon>Eukaryota</taxon>
        <taxon>Fungi</taxon>
        <taxon>Dikarya</taxon>
        <taxon>Basidiomycota</taxon>
        <taxon>Agaricomycotina</taxon>
        <taxon>Agaricomycetes</taxon>
        <taxon>Polyporales</taxon>
        <taxon>Polyporaceae</taxon>
        <taxon>Dichomitus</taxon>
    </lineage>
</organism>
<feature type="region of interest" description="Disordered" evidence="7">
    <location>
        <begin position="82"/>
        <end position="206"/>
    </location>
</feature>
<dbReference type="SMART" id="SM00451">
    <property type="entry name" value="ZnF_U1"/>
    <property type="match status" value="1"/>
</dbReference>
<dbReference type="InterPro" id="IPR003604">
    <property type="entry name" value="Matrin/U1-like-C_Znf_C2H2"/>
</dbReference>
<keyword evidence="4" id="KW-0862">Zinc</keyword>
<dbReference type="PROSITE" id="PS50171">
    <property type="entry name" value="ZF_MATRIN"/>
    <property type="match status" value="1"/>
</dbReference>
<feature type="compositionally biased region" description="Polar residues" evidence="7">
    <location>
        <begin position="272"/>
        <end position="281"/>
    </location>
</feature>
<evidence type="ECO:0000259" key="8">
    <source>
        <dbReference type="PROSITE" id="PS50171"/>
    </source>
</evidence>
<evidence type="ECO:0000313" key="9">
    <source>
        <dbReference type="EMBL" id="TBU61624.1"/>
    </source>
</evidence>
<dbReference type="InterPro" id="IPR013085">
    <property type="entry name" value="U1-CZ_Znf_C2H2"/>
</dbReference>
<comment type="subcellular location">
    <subcellularLocation>
        <location evidence="1">Nucleus</location>
    </subcellularLocation>
</comment>
<dbReference type="Gene3D" id="3.30.160.60">
    <property type="entry name" value="Classic Zinc Finger"/>
    <property type="match status" value="1"/>
</dbReference>
<keyword evidence="5" id="KW-0539">Nucleus</keyword>
<feature type="compositionally biased region" description="Basic and acidic residues" evidence="7">
    <location>
        <begin position="130"/>
        <end position="142"/>
    </location>
</feature>
<keyword evidence="2" id="KW-0479">Metal-binding</keyword>
<keyword evidence="6" id="KW-0175">Coiled coil</keyword>
<dbReference type="PANTHER" id="PTHR13173">
    <property type="entry name" value="WW DOMAIN BINDING PROTEIN 4"/>
    <property type="match status" value="1"/>
</dbReference>
<dbReference type="Pfam" id="PF06220">
    <property type="entry name" value="zf-U1"/>
    <property type="match status" value="1"/>
</dbReference>
<keyword evidence="3" id="KW-0863">Zinc-finger</keyword>
<feature type="compositionally biased region" description="Basic and acidic residues" evidence="7">
    <location>
        <begin position="164"/>
        <end position="192"/>
    </location>
</feature>
<reference evidence="9 10" key="1">
    <citation type="submission" date="2019-01" db="EMBL/GenBank/DDBJ databases">
        <title>Draft genome sequences of three monokaryotic isolates of the white-rot basidiomycete fungus Dichomitus squalens.</title>
        <authorList>
            <consortium name="DOE Joint Genome Institute"/>
            <person name="Lopez S.C."/>
            <person name="Andreopoulos B."/>
            <person name="Pangilinan J."/>
            <person name="Lipzen A."/>
            <person name="Riley R."/>
            <person name="Ahrendt S."/>
            <person name="Ng V."/>
            <person name="Barry K."/>
            <person name="Daum C."/>
            <person name="Grigoriev I.V."/>
            <person name="Hilden K.S."/>
            <person name="Makela M.R."/>
            <person name="de Vries R.P."/>
        </authorList>
    </citation>
    <scope>NUCLEOTIDE SEQUENCE [LARGE SCALE GENOMIC DNA]</scope>
    <source>
        <strain evidence="9 10">CBS 464.89</strain>
    </source>
</reference>
<dbReference type="InterPro" id="IPR040023">
    <property type="entry name" value="WBP4"/>
</dbReference>
<dbReference type="PANTHER" id="PTHR13173:SF10">
    <property type="entry name" value="WW DOMAIN-BINDING PROTEIN 4"/>
    <property type="match status" value="1"/>
</dbReference>
<feature type="compositionally biased region" description="Low complexity" evidence="7">
    <location>
        <begin position="149"/>
        <end position="163"/>
    </location>
</feature>
<dbReference type="STRING" id="114155.A0A4Q9Q4U2"/>
<evidence type="ECO:0000313" key="10">
    <source>
        <dbReference type="Proteomes" id="UP000292082"/>
    </source>
</evidence>
<dbReference type="InterPro" id="IPR036236">
    <property type="entry name" value="Znf_C2H2_sf"/>
</dbReference>
<feature type="compositionally biased region" description="Low complexity" evidence="7">
    <location>
        <begin position="327"/>
        <end position="338"/>
    </location>
</feature>
<evidence type="ECO:0000256" key="6">
    <source>
        <dbReference type="SAM" id="Coils"/>
    </source>
</evidence>
<dbReference type="GO" id="GO:0071011">
    <property type="term" value="C:precatalytic spliceosome"/>
    <property type="evidence" value="ECO:0007669"/>
    <property type="project" value="TreeGrafter"/>
</dbReference>
<evidence type="ECO:0000256" key="4">
    <source>
        <dbReference type="ARBA" id="ARBA00022833"/>
    </source>
</evidence>
<protein>
    <recommendedName>
        <fullName evidence="8">Matrin-type domain-containing protein</fullName>
    </recommendedName>
</protein>
<dbReference type="SUPFAM" id="SSF57667">
    <property type="entry name" value="beta-beta-alpha zinc fingers"/>
    <property type="match status" value="1"/>
</dbReference>
<gene>
    <name evidence="9" type="ORF">BD310DRAFT_920408</name>
</gene>
<dbReference type="Proteomes" id="UP000292082">
    <property type="component" value="Unassembled WGS sequence"/>
</dbReference>
<dbReference type="InterPro" id="IPR000690">
    <property type="entry name" value="Matrin/U1-C_Znf_C2H2"/>
</dbReference>
<feature type="compositionally biased region" description="Gly residues" evidence="7">
    <location>
        <begin position="347"/>
        <end position="357"/>
    </location>
</feature>
<evidence type="ECO:0000256" key="2">
    <source>
        <dbReference type="ARBA" id="ARBA00022723"/>
    </source>
</evidence>
<feature type="coiled-coil region" evidence="6">
    <location>
        <begin position="48"/>
        <end position="78"/>
    </location>
</feature>
<name>A0A4Q9Q4U2_9APHY</name>
<evidence type="ECO:0000256" key="5">
    <source>
        <dbReference type="ARBA" id="ARBA00023242"/>
    </source>
</evidence>
<feature type="compositionally biased region" description="Low complexity" evidence="7">
    <location>
        <begin position="237"/>
        <end position="248"/>
    </location>
</feature>
<evidence type="ECO:0000256" key="3">
    <source>
        <dbReference type="ARBA" id="ARBA00022771"/>
    </source>
</evidence>
<dbReference type="GO" id="GO:0008270">
    <property type="term" value="F:zinc ion binding"/>
    <property type="evidence" value="ECO:0007669"/>
    <property type="project" value="UniProtKB-KW"/>
</dbReference>
<evidence type="ECO:0000256" key="1">
    <source>
        <dbReference type="ARBA" id="ARBA00004123"/>
    </source>
</evidence>
<dbReference type="AlphaFoldDB" id="A0A4Q9Q4U2"/>
<dbReference type="GO" id="GO:0003723">
    <property type="term" value="F:RNA binding"/>
    <property type="evidence" value="ECO:0007669"/>
    <property type="project" value="TreeGrafter"/>
</dbReference>
<sequence>MSEYWVSHKKYLCKYCNIYIADDAPSRRQHETGLRHKGNVERFVRGLYKAGEKRKQDLEEEKREIARIEKAANAAYAQDVGAGLASGSGSGTSSRAGSSAPAEKQTAAPKPSNPFANYSTAESLGYTDPDAERAKAEAELRRTQGIAGEWEVVEVVPSAAPAEGSHRERGKEQKEGRGEAGESARAGEKRPAAEVPLDDEDSRGWKLRRKTTHVGLGELYDPGAVPIKLKAKKEELAAAGTSTSSAGLTGAGSGGSEKPRWSARGWSKPGESASTADTQENADGETKTEEGEPLEKLEQEPLSHGEPAVEVKAEVKTEDVKAESIDSAAPSSAPAGGSLFKKRKVPVGGGSRGGRRI</sequence>
<evidence type="ECO:0000256" key="7">
    <source>
        <dbReference type="SAM" id="MobiDB-lite"/>
    </source>
</evidence>
<proteinExistence type="predicted"/>
<dbReference type="GO" id="GO:0000398">
    <property type="term" value="P:mRNA splicing, via spliceosome"/>
    <property type="evidence" value="ECO:0007669"/>
    <property type="project" value="InterPro"/>
</dbReference>
<keyword evidence="10" id="KW-1185">Reference proteome</keyword>
<dbReference type="EMBL" id="ML145097">
    <property type="protein sequence ID" value="TBU61624.1"/>
    <property type="molecule type" value="Genomic_DNA"/>
</dbReference>
<feature type="compositionally biased region" description="Low complexity" evidence="7">
    <location>
        <begin position="91"/>
        <end position="102"/>
    </location>
</feature>